<dbReference type="RefSeq" id="WP_166118483.1">
    <property type="nucleotide sequence ID" value="NZ_JAPIUX010000001.1"/>
</dbReference>
<gene>
    <name evidence="3" type="ORF">OQ252_00850</name>
</gene>
<keyword evidence="4" id="KW-1185">Reference proteome</keyword>
<accession>A0ABT3Q3T6</accession>
<dbReference type="SUPFAM" id="SSF50249">
    <property type="entry name" value="Nucleic acid-binding proteins"/>
    <property type="match status" value="1"/>
</dbReference>
<evidence type="ECO:0000259" key="2">
    <source>
        <dbReference type="SMART" id="SM00955"/>
    </source>
</evidence>
<organism evidence="3 4">
    <name type="scientific">Acetobacter farinalis</name>
    <dbReference type="NCBI Taxonomy" id="1260984"/>
    <lineage>
        <taxon>Bacteria</taxon>
        <taxon>Pseudomonadati</taxon>
        <taxon>Pseudomonadota</taxon>
        <taxon>Alphaproteobacteria</taxon>
        <taxon>Acetobacterales</taxon>
        <taxon>Acetobacteraceae</taxon>
        <taxon>Acetobacter</taxon>
    </lineage>
</organism>
<reference evidence="3 4" key="1">
    <citation type="submission" date="2022-11" db="EMBL/GenBank/DDBJ databases">
        <title>Genome sequencing of Acetobacter type strain.</title>
        <authorList>
            <person name="Heo J."/>
            <person name="Lee D."/>
            <person name="Han B.-H."/>
            <person name="Hong S.-B."/>
            <person name="Kwon S.-W."/>
        </authorList>
    </citation>
    <scope>NUCLEOTIDE SEQUENCE [LARGE SCALE GENOMIC DNA]</scope>
    <source>
        <strain evidence="3 4">KACC 21251</strain>
    </source>
</reference>
<dbReference type="InterPro" id="IPR001900">
    <property type="entry name" value="RNase_II/R"/>
</dbReference>
<dbReference type="SMART" id="SM00955">
    <property type="entry name" value="RNB"/>
    <property type="match status" value="1"/>
</dbReference>
<feature type="domain" description="RNB" evidence="2">
    <location>
        <begin position="288"/>
        <end position="572"/>
    </location>
</feature>
<sequence length="727" mass="76440">MQKRSGAAALPDPAALRTFLEADRTPVSPPDILRAFGLPAHLKAALRTTLHAMAVAGDLALLPPGRLKGVTGLPETARGIITRMGRNGLPVASLPDDPRGSSAALVTSHLDGALLLPGDEVILRLRPALGSSLREARPIRLLASTSRQIAAVFQPAAPGTDKESPPAPDRLIPCDPRLTLTFCVSAPPEAAHPRSDPRPAPIPASGDVVLADLLPMQDGQPPAAHIRTILGPATAPGQPATLSLLTHGIPTEFPAEVEEEARRVALPPSPNERTGEGTEASGTSAEERTDLRTLPLITIDDATAQDFDDAIWATRTAEGFRLIIAIADVAHYVQPGSALDAEARKRGNSVYLPGRVVPMLPPALSAGVCSLKPGEDRLCLFAELTITGAGQILSGRLGRGIIKSAARLTYQTVQQALDGTLTPEQSACLASLPPDLLPTLQAAADALQEEAKARGVQTQPEEEYCVTLDAHGQPAAFTLRERLPAHDLVAAFMIAANRFTAETLVRHNAAGLFRVHPAPAPTHPQPRQMARYAATPGQHHGLALAHYTHATSPIRRYADLVTHRALLSTLHQGSNRKTPEPDRADLPALAGHLQMAERRAASAVQSCQNRLAAIFLTPFIGQTLQAHATAATRNGLAITLTKTGTPSFLSFRALPDGTGMNDESVSKRPDLSSGTPFLSCAVLPVVLTATHPAQGTLALVPISHPSSIQSGKIQSSSVAPAPVHHAS</sequence>
<evidence type="ECO:0000313" key="3">
    <source>
        <dbReference type="EMBL" id="MCX2559950.1"/>
    </source>
</evidence>
<evidence type="ECO:0000313" key="4">
    <source>
        <dbReference type="Proteomes" id="UP001526446"/>
    </source>
</evidence>
<evidence type="ECO:0000256" key="1">
    <source>
        <dbReference type="SAM" id="MobiDB-lite"/>
    </source>
</evidence>
<feature type="region of interest" description="Disordered" evidence="1">
    <location>
        <begin position="259"/>
        <end position="287"/>
    </location>
</feature>
<dbReference type="EMBL" id="JAPIUX010000001">
    <property type="protein sequence ID" value="MCX2559950.1"/>
    <property type="molecule type" value="Genomic_DNA"/>
</dbReference>
<name>A0ABT3Q3T6_9PROT</name>
<protein>
    <submittedName>
        <fullName evidence="3">Ribonuclease R</fullName>
    </submittedName>
</protein>
<dbReference type="InterPro" id="IPR012340">
    <property type="entry name" value="NA-bd_OB-fold"/>
</dbReference>
<dbReference type="Proteomes" id="UP001526446">
    <property type="component" value="Unassembled WGS sequence"/>
</dbReference>
<dbReference type="PANTHER" id="PTHR23355:SF9">
    <property type="entry name" value="DIS3-LIKE EXONUCLEASE 2"/>
    <property type="match status" value="1"/>
</dbReference>
<dbReference type="InterPro" id="IPR050180">
    <property type="entry name" value="RNR_Ribonuclease"/>
</dbReference>
<dbReference type="Pfam" id="PF00773">
    <property type="entry name" value="RNB"/>
    <property type="match status" value="2"/>
</dbReference>
<dbReference type="PANTHER" id="PTHR23355">
    <property type="entry name" value="RIBONUCLEASE"/>
    <property type="match status" value="1"/>
</dbReference>
<proteinExistence type="predicted"/>
<comment type="caution">
    <text evidence="3">The sequence shown here is derived from an EMBL/GenBank/DDBJ whole genome shotgun (WGS) entry which is preliminary data.</text>
</comment>